<keyword evidence="3" id="KW-1185">Reference proteome</keyword>
<dbReference type="EMBL" id="QDEB01046151">
    <property type="protein sequence ID" value="RZC38143.1"/>
    <property type="molecule type" value="Genomic_DNA"/>
</dbReference>
<keyword evidence="1" id="KW-0812">Transmembrane</keyword>
<protein>
    <submittedName>
        <fullName evidence="2">Uncharacterized protein</fullName>
    </submittedName>
</protein>
<sequence>MSSEVSRPSSETVAILRLLSRPNSPTCRIITSNYRTSASGLQQCCVTTFIFIGTIGFVLLLPHAPSSNLSHPDKNRYFPVTLTPLTPLAFSTKSSTQHQYQQYFSTLRKNFYIPIRIQRFGNKHYGSITTTFTKTVIPRQ</sequence>
<organism evidence="2 3">
    <name type="scientific">Asbolus verrucosus</name>
    <name type="common">Desert ironclad beetle</name>
    <dbReference type="NCBI Taxonomy" id="1661398"/>
    <lineage>
        <taxon>Eukaryota</taxon>
        <taxon>Metazoa</taxon>
        <taxon>Ecdysozoa</taxon>
        <taxon>Arthropoda</taxon>
        <taxon>Hexapoda</taxon>
        <taxon>Insecta</taxon>
        <taxon>Pterygota</taxon>
        <taxon>Neoptera</taxon>
        <taxon>Endopterygota</taxon>
        <taxon>Coleoptera</taxon>
        <taxon>Polyphaga</taxon>
        <taxon>Cucujiformia</taxon>
        <taxon>Tenebrionidae</taxon>
        <taxon>Pimeliinae</taxon>
        <taxon>Asbolus</taxon>
    </lineage>
</organism>
<dbReference type="AlphaFoldDB" id="A0A482VZU9"/>
<evidence type="ECO:0000256" key="1">
    <source>
        <dbReference type="SAM" id="Phobius"/>
    </source>
</evidence>
<keyword evidence="1" id="KW-0472">Membrane</keyword>
<name>A0A482VZU9_ASBVE</name>
<proteinExistence type="predicted"/>
<dbReference type="Proteomes" id="UP000292052">
    <property type="component" value="Unassembled WGS sequence"/>
</dbReference>
<accession>A0A482VZU9</accession>
<reference evidence="2 3" key="1">
    <citation type="submission" date="2017-03" db="EMBL/GenBank/DDBJ databases">
        <title>Genome of the blue death feigning beetle - Asbolus verrucosus.</title>
        <authorList>
            <person name="Rider S.D."/>
        </authorList>
    </citation>
    <scope>NUCLEOTIDE SEQUENCE [LARGE SCALE GENOMIC DNA]</scope>
    <source>
        <strain evidence="2">Butters</strain>
        <tissue evidence="2">Head and leg muscle</tissue>
    </source>
</reference>
<gene>
    <name evidence="2" type="ORF">BDFB_003422</name>
</gene>
<evidence type="ECO:0000313" key="3">
    <source>
        <dbReference type="Proteomes" id="UP000292052"/>
    </source>
</evidence>
<feature type="transmembrane region" description="Helical" evidence="1">
    <location>
        <begin position="40"/>
        <end position="61"/>
    </location>
</feature>
<evidence type="ECO:0000313" key="2">
    <source>
        <dbReference type="EMBL" id="RZC38143.1"/>
    </source>
</evidence>
<keyword evidence="1" id="KW-1133">Transmembrane helix</keyword>
<comment type="caution">
    <text evidence="2">The sequence shown here is derived from an EMBL/GenBank/DDBJ whole genome shotgun (WGS) entry which is preliminary data.</text>
</comment>